<dbReference type="GO" id="GO:0016758">
    <property type="term" value="F:hexosyltransferase activity"/>
    <property type="evidence" value="ECO:0007669"/>
    <property type="project" value="InterPro"/>
</dbReference>
<evidence type="ECO:0000256" key="6">
    <source>
        <dbReference type="ARBA" id="ARBA00022968"/>
    </source>
</evidence>
<feature type="transmembrane region" description="Helical" evidence="11">
    <location>
        <begin position="7"/>
        <end position="30"/>
    </location>
</feature>
<keyword evidence="4" id="KW-0808">Transferase</keyword>
<evidence type="ECO:0000256" key="1">
    <source>
        <dbReference type="ARBA" id="ARBA00004323"/>
    </source>
</evidence>
<dbReference type="Pfam" id="PF01762">
    <property type="entry name" value="Galactosyl_T"/>
    <property type="match status" value="2"/>
</dbReference>
<dbReference type="EMBL" id="JAIZAY010000019">
    <property type="protein sequence ID" value="KAJ8023681.1"/>
    <property type="molecule type" value="Genomic_DNA"/>
</dbReference>
<evidence type="ECO:0000256" key="7">
    <source>
        <dbReference type="ARBA" id="ARBA00022989"/>
    </source>
</evidence>
<evidence type="ECO:0000256" key="2">
    <source>
        <dbReference type="ARBA" id="ARBA00008661"/>
    </source>
</evidence>
<evidence type="ECO:0000256" key="5">
    <source>
        <dbReference type="ARBA" id="ARBA00022692"/>
    </source>
</evidence>
<evidence type="ECO:0000256" key="4">
    <source>
        <dbReference type="ARBA" id="ARBA00022679"/>
    </source>
</evidence>
<dbReference type="AlphaFoldDB" id="A0A9Q0YLK7"/>
<keyword evidence="3" id="KW-0328">Glycosyltransferase</keyword>
<dbReference type="OrthoDB" id="2139606at2759"/>
<dbReference type="Gene3D" id="3.90.550.50">
    <property type="match status" value="2"/>
</dbReference>
<dbReference type="GO" id="GO:0006493">
    <property type="term" value="P:protein O-linked glycosylation"/>
    <property type="evidence" value="ECO:0007669"/>
    <property type="project" value="TreeGrafter"/>
</dbReference>
<dbReference type="InterPro" id="IPR002659">
    <property type="entry name" value="Glyco_trans_31"/>
</dbReference>
<comment type="subcellular location">
    <subcellularLocation>
        <location evidence="1">Golgi apparatus membrane</location>
        <topology evidence="1">Single-pass type II membrane protein</topology>
    </subcellularLocation>
</comment>
<dbReference type="FunFam" id="3.90.550.50:FF:000001">
    <property type="entry name" value="Hexosyltransferase"/>
    <property type="match status" value="1"/>
</dbReference>
<evidence type="ECO:0000313" key="12">
    <source>
        <dbReference type="EMBL" id="KAJ8023681.1"/>
    </source>
</evidence>
<name>A0A9Q0YLK7_HOLLE</name>
<keyword evidence="5 11" id="KW-0812">Transmembrane</keyword>
<accession>A0A9Q0YLK7</accession>
<evidence type="ECO:0000313" key="13">
    <source>
        <dbReference type="Proteomes" id="UP001152320"/>
    </source>
</evidence>
<dbReference type="Proteomes" id="UP001152320">
    <property type="component" value="Chromosome 19"/>
</dbReference>
<proteinExistence type="inferred from homology"/>
<evidence type="ECO:0000256" key="10">
    <source>
        <dbReference type="ARBA" id="ARBA00023180"/>
    </source>
</evidence>
<dbReference type="PANTHER" id="PTHR11214:SF365">
    <property type="entry name" value="HEXOSYLTRANSFERASE"/>
    <property type="match status" value="1"/>
</dbReference>
<keyword evidence="10" id="KW-0325">Glycoprotein</keyword>
<organism evidence="12 13">
    <name type="scientific">Holothuria leucospilota</name>
    <name type="common">Black long sea cucumber</name>
    <name type="synonym">Mertensiothuria leucospilota</name>
    <dbReference type="NCBI Taxonomy" id="206669"/>
    <lineage>
        <taxon>Eukaryota</taxon>
        <taxon>Metazoa</taxon>
        <taxon>Echinodermata</taxon>
        <taxon>Eleutherozoa</taxon>
        <taxon>Echinozoa</taxon>
        <taxon>Holothuroidea</taxon>
        <taxon>Aspidochirotacea</taxon>
        <taxon>Aspidochirotida</taxon>
        <taxon>Holothuriidae</taxon>
        <taxon>Holothuria</taxon>
    </lineage>
</organism>
<evidence type="ECO:0000256" key="8">
    <source>
        <dbReference type="ARBA" id="ARBA00023034"/>
    </source>
</evidence>
<gene>
    <name evidence="12" type="ORF">HOLleu_36185</name>
</gene>
<protein>
    <submittedName>
        <fullName evidence="12">Acetylgalactosaminyl-O-glycosyl-glycoprotein beta-1,3-N-acetylglucosaminyltransferase</fullName>
    </submittedName>
</protein>
<evidence type="ECO:0000256" key="3">
    <source>
        <dbReference type="ARBA" id="ARBA00022676"/>
    </source>
</evidence>
<comment type="caution">
    <text evidence="12">The sequence shown here is derived from an EMBL/GenBank/DDBJ whole genome shotgun (WGS) entry which is preliminary data.</text>
</comment>
<keyword evidence="8" id="KW-0333">Golgi apparatus</keyword>
<dbReference type="PANTHER" id="PTHR11214">
    <property type="entry name" value="BETA-1,3-N-ACETYLGLUCOSAMINYLTRANSFERASE"/>
    <property type="match status" value="1"/>
</dbReference>
<evidence type="ECO:0000256" key="9">
    <source>
        <dbReference type="ARBA" id="ARBA00023136"/>
    </source>
</evidence>
<keyword evidence="7 11" id="KW-1133">Transmembrane helix</keyword>
<reference evidence="12" key="1">
    <citation type="submission" date="2021-10" db="EMBL/GenBank/DDBJ databases">
        <title>Tropical sea cucumber genome reveals ecological adaptation and Cuvierian tubules defense mechanism.</title>
        <authorList>
            <person name="Chen T."/>
        </authorList>
    </citation>
    <scope>NUCLEOTIDE SEQUENCE</scope>
    <source>
        <strain evidence="12">Nanhai2018</strain>
        <tissue evidence="12">Muscle</tissue>
    </source>
</reference>
<keyword evidence="13" id="KW-1185">Reference proteome</keyword>
<keyword evidence="9 11" id="KW-0472">Membrane</keyword>
<sequence length="659" mass="75747">MGSPLRTIAISCMCFVNLITIGTVFVLISISPNLTTSPTVKLRQLQKVRSFFNFTKSEEHNEEQWKDWKKDIFMNDYLFSEAFVTFHSDKLLQKRNSQSSKVALCVLSSPSNFEMRDAARKTWANPSQMAVNQTAFWFILGKSNSSKENSEVLREKEKFGDIIVGNFTDSKDNDTLKLLFSLYFVITYYPSVKEIYFGFDSTYVHIQHLQKKLMFREDGGGIGQWRGYVLKGKKPERDKANPFYVSESVYNYSVYPTFCTLQNGFTLSSSLGKQILSIARNATLFVLPDIFIGMLAPRTRLEILEDKSFGSQFYRPNIKLCLVRSIMTTFTFKRDIVNSWKTLSNESLIRQCLKPDIDVVLPKMTDNGPYFNQVLKYLNNNEDICSAPSGSHGGTFIVALISSFVGNFEQRLAIRETWGSKDIFYSRIVRFVFVLGSPTANKNETQSKVDEEFRKYGDIIQGNFDESFQNLTLKVVLGLKWVTEFCSEAAYLYKGDEDMFVAWSRVVRLLLQKSDSNGSPVMKRFFFGRVQRDSLRINNPKSKYFVNESTYHGKFYPEYCSGGSYILSTDIIPKLYRMSLITPLIPIDDAYQGILTYQIGVSPIHHDGFKVSFRKRDCILQDPYTLTLHGFDTSAGLRKVWTRYILQKECLNDTHEVVD</sequence>
<evidence type="ECO:0000256" key="11">
    <source>
        <dbReference type="SAM" id="Phobius"/>
    </source>
</evidence>
<keyword evidence="6" id="KW-0735">Signal-anchor</keyword>
<comment type="similarity">
    <text evidence="2">Belongs to the glycosyltransferase 31 family.</text>
</comment>
<dbReference type="GO" id="GO:0000139">
    <property type="term" value="C:Golgi membrane"/>
    <property type="evidence" value="ECO:0007669"/>
    <property type="project" value="UniProtKB-SubCell"/>
</dbReference>